<evidence type="ECO:0000256" key="3">
    <source>
        <dbReference type="ARBA" id="ARBA00022989"/>
    </source>
</evidence>
<dbReference type="PANTHER" id="PTHR47704:SF1">
    <property type="entry name" value="POTASSIUM TRANSPORTER KIMA"/>
    <property type="match status" value="1"/>
</dbReference>
<feature type="transmembrane region" description="Helical" evidence="6">
    <location>
        <begin position="473"/>
        <end position="490"/>
    </location>
</feature>
<organism evidence="7 8">
    <name type="scientific">Williamsia deligens</name>
    <dbReference type="NCBI Taxonomy" id="321325"/>
    <lineage>
        <taxon>Bacteria</taxon>
        <taxon>Bacillati</taxon>
        <taxon>Actinomycetota</taxon>
        <taxon>Actinomycetes</taxon>
        <taxon>Mycobacteriales</taxon>
        <taxon>Nocardiaceae</taxon>
        <taxon>Williamsia</taxon>
    </lineage>
</organism>
<feature type="transmembrane region" description="Helical" evidence="6">
    <location>
        <begin position="79"/>
        <end position="106"/>
    </location>
</feature>
<keyword evidence="8" id="KW-1185">Reference proteome</keyword>
<sequence>MSQEPAPRSRRAVDVTLSRDVPESLGYGFKRLVLGKPMITDQLRDERLTNPVALGVLAPDAISSTAYGSELILVELLPYAGLAAFTLLLPITGVILAILVLVAASYRQVVMAYTRAGGSYVVARENFGPRVAQVAAAALLIDYVVTVAVQAAAGTVAVVSALKVLGPYSLEITIGVVLVMCLVNLRGLREAGRPFAVPTYFFTGMVLLLIVVGLVRDATTGLTRYVPADLPGTVEVHQGGGLIAGATILVLLRAFANGGSSLTGVEAISNTVGSFRKPEGANARRVLTVMATILFVLLSGVAWLAHETHATPYVDGYPSVLSEIARAVFGSGTIGTTLYVLLQIATAAILFTGANTSFNGFPALANFVAADRFLPRQLGKRGHRLVFSNGIIVLTVLAVVLLLATGGSVNALIPFYAIGVFTGFAMAGFGMTKHHLTHKESGWRHRLAINFGAGLLSLIVVGIFAVAKFTEGAWLVVVVFPLLVFGLIRLNREYRAEAAILEEFRSNRPEQVNYARHTAFVLVNSVDLAVLEALRYGHGLRADDLTAVHLVVDAAQARKLRERWEHLDLRTPLKIIDCPDRRITRGVQRLVVEALSAAPRTHVTVLLPRRTYAPLLGRLLHDRSADKISRAVSEIPHAAATIIPFDVQAEIRKAFPDLIEERLARRVESLQARLAEESDEVRADHDAPETSSSVLAIGGLMPGHRGTVEGRVRDTFDRTIDDDEVHIVEVADDSGLMRLRFTGRDGKTGGDLVPGQLVRAGGKARQGRKGVVMIDPTYTIIGENDGDDSSDDSSADDSSTVQ</sequence>
<keyword evidence="2 6" id="KW-0812">Transmembrane</keyword>
<dbReference type="EMBL" id="JBHTIL010000001">
    <property type="protein sequence ID" value="MFD0926535.1"/>
    <property type="molecule type" value="Genomic_DNA"/>
</dbReference>
<feature type="transmembrane region" description="Helical" evidence="6">
    <location>
        <begin position="134"/>
        <end position="159"/>
    </location>
</feature>
<feature type="transmembrane region" description="Helical" evidence="6">
    <location>
        <begin position="197"/>
        <end position="216"/>
    </location>
</feature>
<dbReference type="Gene3D" id="1.20.1740.10">
    <property type="entry name" value="Amino acid/polyamine transporter I"/>
    <property type="match status" value="1"/>
</dbReference>
<feature type="transmembrane region" description="Helical" evidence="6">
    <location>
        <begin position="286"/>
        <end position="304"/>
    </location>
</feature>
<dbReference type="PANTHER" id="PTHR47704">
    <property type="entry name" value="POTASSIUM TRANSPORTER KIMA"/>
    <property type="match status" value="1"/>
</dbReference>
<name>A0ABW3GA64_9NOCA</name>
<evidence type="ECO:0000256" key="4">
    <source>
        <dbReference type="ARBA" id="ARBA00023136"/>
    </source>
</evidence>
<evidence type="ECO:0000256" key="5">
    <source>
        <dbReference type="SAM" id="MobiDB-lite"/>
    </source>
</evidence>
<proteinExistence type="predicted"/>
<evidence type="ECO:0000313" key="8">
    <source>
        <dbReference type="Proteomes" id="UP001597068"/>
    </source>
</evidence>
<feature type="transmembrane region" description="Helical" evidence="6">
    <location>
        <begin position="411"/>
        <end position="431"/>
    </location>
</feature>
<gene>
    <name evidence="7" type="ORF">ACFQ04_12395</name>
</gene>
<keyword evidence="4 6" id="KW-0472">Membrane</keyword>
<feature type="transmembrane region" description="Helical" evidence="6">
    <location>
        <begin position="236"/>
        <end position="256"/>
    </location>
</feature>
<dbReference type="Proteomes" id="UP001597068">
    <property type="component" value="Unassembled WGS sequence"/>
</dbReference>
<dbReference type="InterPro" id="IPR002293">
    <property type="entry name" value="AA/rel_permease1"/>
</dbReference>
<feature type="compositionally biased region" description="Acidic residues" evidence="5">
    <location>
        <begin position="784"/>
        <end position="795"/>
    </location>
</feature>
<dbReference type="InterPro" id="IPR053153">
    <property type="entry name" value="APC_K+_Transporter"/>
</dbReference>
<evidence type="ECO:0000313" key="7">
    <source>
        <dbReference type="EMBL" id="MFD0926535.1"/>
    </source>
</evidence>
<feature type="transmembrane region" description="Helical" evidence="6">
    <location>
        <begin position="165"/>
        <end position="185"/>
    </location>
</feature>
<keyword evidence="3 6" id="KW-1133">Transmembrane helix</keyword>
<evidence type="ECO:0000256" key="2">
    <source>
        <dbReference type="ARBA" id="ARBA00022692"/>
    </source>
</evidence>
<dbReference type="Pfam" id="PF13520">
    <property type="entry name" value="AA_permease_2"/>
    <property type="match status" value="1"/>
</dbReference>
<feature type="transmembrane region" description="Helical" evidence="6">
    <location>
        <begin position="447"/>
        <end position="467"/>
    </location>
</feature>
<protein>
    <submittedName>
        <fullName evidence="7">Amino acid permease</fullName>
    </submittedName>
</protein>
<feature type="transmembrane region" description="Helical" evidence="6">
    <location>
        <begin position="324"/>
        <end position="351"/>
    </location>
</feature>
<comment type="caution">
    <text evidence="7">The sequence shown here is derived from an EMBL/GenBank/DDBJ whole genome shotgun (WGS) entry which is preliminary data.</text>
</comment>
<feature type="transmembrane region" description="Helical" evidence="6">
    <location>
        <begin position="385"/>
        <end position="405"/>
    </location>
</feature>
<dbReference type="RefSeq" id="WP_253647853.1">
    <property type="nucleotide sequence ID" value="NZ_BAAAMO010000002.1"/>
</dbReference>
<reference evidence="8" key="1">
    <citation type="journal article" date="2019" name="Int. J. Syst. Evol. Microbiol.">
        <title>The Global Catalogue of Microorganisms (GCM) 10K type strain sequencing project: providing services to taxonomists for standard genome sequencing and annotation.</title>
        <authorList>
            <consortium name="The Broad Institute Genomics Platform"/>
            <consortium name="The Broad Institute Genome Sequencing Center for Infectious Disease"/>
            <person name="Wu L."/>
            <person name="Ma J."/>
        </authorList>
    </citation>
    <scope>NUCLEOTIDE SEQUENCE [LARGE SCALE GENOMIC DNA]</scope>
    <source>
        <strain evidence="8">CCUG 50873</strain>
    </source>
</reference>
<evidence type="ECO:0000256" key="1">
    <source>
        <dbReference type="ARBA" id="ARBA00004141"/>
    </source>
</evidence>
<comment type="subcellular location">
    <subcellularLocation>
        <location evidence="1">Membrane</location>
        <topology evidence="1">Multi-pass membrane protein</topology>
    </subcellularLocation>
</comment>
<feature type="region of interest" description="Disordered" evidence="5">
    <location>
        <begin position="780"/>
        <end position="802"/>
    </location>
</feature>
<accession>A0ABW3GA64</accession>
<evidence type="ECO:0000256" key="6">
    <source>
        <dbReference type="SAM" id="Phobius"/>
    </source>
</evidence>